<comment type="subcellular location">
    <subcellularLocation>
        <location evidence="1">Nucleus</location>
    </subcellularLocation>
</comment>
<reference evidence="5" key="1">
    <citation type="submission" date="2016-06" db="EMBL/GenBank/DDBJ databases">
        <title>Parallel loss of symbiosis genes in relatives of nitrogen-fixing non-legume Parasponia.</title>
        <authorList>
            <person name="Van Velzen R."/>
            <person name="Holmer R."/>
            <person name="Bu F."/>
            <person name="Rutten L."/>
            <person name="Van Zeijl A."/>
            <person name="Liu W."/>
            <person name="Santuari L."/>
            <person name="Cao Q."/>
            <person name="Sharma T."/>
            <person name="Shen D."/>
            <person name="Roswanjaya Y."/>
            <person name="Wardhani T."/>
            <person name="Kalhor M.S."/>
            <person name="Jansen J."/>
            <person name="Van den Hoogen J."/>
            <person name="Gungor B."/>
            <person name="Hartog M."/>
            <person name="Hontelez J."/>
            <person name="Verver J."/>
            <person name="Yang W.-C."/>
            <person name="Schijlen E."/>
            <person name="Repin R."/>
            <person name="Schilthuizen M."/>
            <person name="Schranz E."/>
            <person name="Heidstra R."/>
            <person name="Miyata K."/>
            <person name="Fedorova E."/>
            <person name="Kohlen W."/>
            <person name="Bisseling T."/>
            <person name="Smit S."/>
            <person name="Geurts R."/>
        </authorList>
    </citation>
    <scope>NUCLEOTIDE SEQUENCE [LARGE SCALE GENOMIC DNA]</scope>
    <source>
        <strain evidence="5">cv. RG33-2</strain>
    </source>
</reference>
<comment type="caution">
    <text evidence="4">The sequence shown here is derived from an EMBL/GenBank/DDBJ whole genome shotgun (WGS) entry which is preliminary data.</text>
</comment>
<sequence>MSQNAEKTSATPLEHTSFADDPNIIDYYWNVKDRCAVSEFKTMNCGPEESASSIGSASSSDDDASSACFSPETHLLHGFSEPMAPQLSMKKGLSKYYQGKARTFTSLSDVKCVQDLAKKEIPFVKRGHRTLFQSPKATISKKNTRGFTSCSISKSFSNPRTV</sequence>
<keyword evidence="5" id="KW-1185">Reference proteome</keyword>
<name>A0A2P5DDQ7_TREOI</name>
<keyword evidence="2" id="KW-0539">Nucleus</keyword>
<protein>
    <recommendedName>
        <fullName evidence="6">Oxidative stress 3</fullName>
    </recommendedName>
</protein>
<proteinExistence type="predicted"/>
<evidence type="ECO:0000256" key="3">
    <source>
        <dbReference type="SAM" id="MobiDB-lite"/>
    </source>
</evidence>
<accession>A0A2P5DDQ7</accession>
<evidence type="ECO:0000256" key="2">
    <source>
        <dbReference type="ARBA" id="ARBA00023242"/>
    </source>
</evidence>
<dbReference type="FunCoup" id="A0A2P5DDQ7">
    <property type="interactions" value="37"/>
</dbReference>
<dbReference type="GO" id="GO:0006950">
    <property type="term" value="P:response to stress"/>
    <property type="evidence" value="ECO:0007669"/>
    <property type="project" value="UniProtKB-ARBA"/>
</dbReference>
<dbReference type="InParanoid" id="A0A2P5DDQ7"/>
<dbReference type="GO" id="GO:0005634">
    <property type="term" value="C:nucleus"/>
    <property type="evidence" value="ECO:0007669"/>
    <property type="project" value="UniProtKB-SubCell"/>
</dbReference>
<dbReference type="Proteomes" id="UP000237000">
    <property type="component" value="Unassembled WGS sequence"/>
</dbReference>
<feature type="region of interest" description="Disordered" evidence="3">
    <location>
        <begin position="45"/>
        <end position="69"/>
    </location>
</feature>
<evidence type="ECO:0000313" key="4">
    <source>
        <dbReference type="EMBL" id="PON71370.1"/>
    </source>
</evidence>
<evidence type="ECO:0008006" key="6">
    <source>
        <dbReference type="Google" id="ProtNLM"/>
    </source>
</evidence>
<feature type="compositionally biased region" description="Low complexity" evidence="3">
    <location>
        <begin position="50"/>
        <end position="59"/>
    </location>
</feature>
<dbReference type="InterPro" id="IPR051992">
    <property type="entry name" value="OxStress_Response_Reg"/>
</dbReference>
<dbReference type="EMBL" id="JXTC01000277">
    <property type="protein sequence ID" value="PON71370.1"/>
    <property type="molecule type" value="Genomic_DNA"/>
</dbReference>
<dbReference type="AlphaFoldDB" id="A0A2P5DDQ7"/>
<dbReference type="STRING" id="63057.A0A2P5DDQ7"/>
<dbReference type="PANTHER" id="PTHR33172:SF104">
    <property type="entry name" value="OS02G0227100 PROTEIN"/>
    <property type="match status" value="1"/>
</dbReference>
<organism evidence="4 5">
    <name type="scientific">Trema orientale</name>
    <name type="common">Charcoal tree</name>
    <name type="synonym">Celtis orientalis</name>
    <dbReference type="NCBI Taxonomy" id="63057"/>
    <lineage>
        <taxon>Eukaryota</taxon>
        <taxon>Viridiplantae</taxon>
        <taxon>Streptophyta</taxon>
        <taxon>Embryophyta</taxon>
        <taxon>Tracheophyta</taxon>
        <taxon>Spermatophyta</taxon>
        <taxon>Magnoliopsida</taxon>
        <taxon>eudicotyledons</taxon>
        <taxon>Gunneridae</taxon>
        <taxon>Pentapetalae</taxon>
        <taxon>rosids</taxon>
        <taxon>fabids</taxon>
        <taxon>Rosales</taxon>
        <taxon>Cannabaceae</taxon>
        <taxon>Trema</taxon>
    </lineage>
</organism>
<evidence type="ECO:0000256" key="1">
    <source>
        <dbReference type="ARBA" id="ARBA00004123"/>
    </source>
</evidence>
<evidence type="ECO:0000313" key="5">
    <source>
        <dbReference type="Proteomes" id="UP000237000"/>
    </source>
</evidence>
<dbReference type="OrthoDB" id="1938584at2759"/>
<dbReference type="PANTHER" id="PTHR33172">
    <property type="entry name" value="OS08G0516900 PROTEIN"/>
    <property type="match status" value="1"/>
</dbReference>
<gene>
    <name evidence="4" type="ORF">TorRG33x02_254370</name>
</gene>